<protein>
    <submittedName>
        <fullName evidence="1">Uncharacterized protein</fullName>
    </submittedName>
</protein>
<name>W1WCJ0_9ZZZZ</name>
<feature type="non-terminal residue" evidence="1">
    <location>
        <position position="76"/>
    </location>
</feature>
<evidence type="ECO:0000313" key="1">
    <source>
        <dbReference type="EMBL" id="ETJ15853.1"/>
    </source>
</evidence>
<accession>W1WCJ0</accession>
<dbReference type="AlphaFoldDB" id="W1WCJ0"/>
<organism evidence="1">
    <name type="scientific">human gut metagenome</name>
    <dbReference type="NCBI Taxonomy" id="408170"/>
    <lineage>
        <taxon>unclassified sequences</taxon>
        <taxon>metagenomes</taxon>
        <taxon>organismal metagenomes</taxon>
    </lineage>
</organism>
<comment type="caution">
    <text evidence="1">The sequence shown here is derived from an EMBL/GenBank/DDBJ whole genome shotgun (WGS) entry which is preliminary data.</text>
</comment>
<sequence>MNNKKTKINLTLDCEVIRNLEIDDTNIDGETVMMDIENGEYYALNEVGTRVWELTKEKINTFFHIIYWPPAVNHFN</sequence>
<dbReference type="EMBL" id="AZMM01018964">
    <property type="protein sequence ID" value="ETJ15853.1"/>
    <property type="molecule type" value="Genomic_DNA"/>
</dbReference>
<reference evidence="1" key="1">
    <citation type="submission" date="2013-12" db="EMBL/GenBank/DDBJ databases">
        <title>A Varibaculum cambriense genome reconstructed from a premature infant gut community with otherwise low bacterial novelty that shifts toward anaerobic metabolism during the third week of life.</title>
        <authorList>
            <person name="Brown C.T."/>
            <person name="Sharon I."/>
            <person name="Thomas B.C."/>
            <person name="Castelle C.J."/>
            <person name="Morowitz M.J."/>
            <person name="Banfield J.F."/>
        </authorList>
    </citation>
    <scope>NUCLEOTIDE SEQUENCE</scope>
</reference>
<dbReference type="InterPro" id="IPR008792">
    <property type="entry name" value="PQQD"/>
</dbReference>
<gene>
    <name evidence="1" type="ORF">Q604_UNBc4C00183G0002</name>
</gene>
<dbReference type="Pfam" id="PF05402">
    <property type="entry name" value="PqqD"/>
    <property type="match status" value="1"/>
</dbReference>
<proteinExistence type="predicted"/>